<accession>A0A8B8VB89</accession>
<reference evidence="3" key="1">
    <citation type="submission" date="2025-08" db="UniProtKB">
        <authorList>
            <consortium name="RefSeq"/>
        </authorList>
    </citation>
    <scope>IDENTIFICATION</scope>
    <source>
        <tissue evidence="3">Epidermis and Blubber</tissue>
    </source>
</reference>
<organism evidence="2 3">
    <name type="scientific">Balaenoptera musculus</name>
    <name type="common">Blue whale</name>
    <dbReference type="NCBI Taxonomy" id="9771"/>
    <lineage>
        <taxon>Eukaryota</taxon>
        <taxon>Metazoa</taxon>
        <taxon>Chordata</taxon>
        <taxon>Craniata</taxon>
        <taxon>Vertebrata</taxon>
        <taxon>Euteleostomi</taxon>
        <taxon>Mammalia</taxon>
        <taxon>Eutheria</taxon>
        <taxon>Laurasiatheria</taxon>
        <taxon>Artiodactyla</taxon>
        <taxon>Whippomorpha</taxon>
        <taxon>Cetacea</taxon>
        <taxon>Mysticeti</taxon>
        <taxon>Balaenopteridae</taxon>
        <taxon>Balaenoptera</taxon>
    </lineage>
</organism>
<dbReference type="GeneID" id="118881379"/>
<dbReference type="AlphaFoldDB" id="A0A8B8VB89"/>
<gene>
    <name evidence="3" type="primary">LOC118881379</name>
</gene>
<evidence type="ECO:0000313" key="2">
    <source>
        <dbReference type="Proteomes" id="UP000694857"/>
    </source>
</evidence>
<name>A0A8B8VB89_BALMU</name>
<feature type="region of interest" description="Disordered" evidence="1">
    <location>
        <begin position="1"/>
        <end position="26"/>
    </location>
</feature>
<dbReference type="RefSeq" id="XP_036682143.1">
    <property type="nucleotide sequence ID" value="XM_036826248.1"/>
</dbReference>
<protein>
    <submittedName>
        <fullName evidence="3">Uncharacterized protein LOC118881379</fullName>
    </submittedName>
</protein>
<proteinExistence type="predicted"/>
<evidence type="ECO:0000313" key="3">
    <source>
        <dbReference type="RefSeq" id="XP_036682143.1"/>
    </source>
</evidence>
<feature type="region of interest" description="Disordered" evidence="1">
    <location>
        <begin position="74"/>
        <end position="94"/>
    </location>
</feature>
<dbReference type="KEGG" id="bmus:118881379"/>
<dbReference type="Proteomes" id="UP000694857">
    <property type="component" value="Chromosome 15"/>
</dbReference>
<evidence type="ECO:0000256" key="1">
    <source>
        <dbReference type="SAM" id="MobiDB-lite"/>
    </source>
</evidence>
<feature type="region of interest" description="Disordered" evidence="1">
    <location>
        <begin position="153"/>
        <end position="189"/>
    </location>
</feature>
<keyword evidence="2" id="KW-1185">Reference proteome</keyword>
<sequence>MRAFLSTPEDSERAPHPTPARPARPRPLCTEHRLGWWGFGQASGLCEAVLLWGVGCPWMRPPRVWGPGAAVGGPVQRAPGSAGRRREGASRRGAWLHPAGRRWASLGVAGCSVLGVTKEAGGNPGTAGVLEAKTEAQGTAVEVRCCPEVRTVMRPGLRPRPPERALPGPSTGEPAPAPGLLRAGHADRGGLGVLGASPSSCAWTEPGVRETREPQAGLATLQASRSVCSAWGGSGLPGRRLAQKRPWSGRRLPAPVGPRDSWGYDVVSGGGWPGAVGHHAPPLPVCRLVATCTKPSAPLSRLVWGCSWGAS</sequence>